<keyword evidence="1" id="KW-1133">Transmembrane helix</keyword>
<reference evidence="3 4" key="1">
    <citation type="submission" date="2016-10" db="EMBL/GenBank/DDBJ databases">
        <authorList>
            <person name="de Groot N.N."/>
        </authorList>
    </citation>
    <scope>NUCLEOTIDE SEQUENCE [LARGE SCALE GENOMIC DNA]</scope>
    <source>
        <strain evidence="3 4">CGMCC 1.9156</strain>
    </source>
</reference>
<dbReference type="STRING" id="655355.SAMN05216283_11284"/>
<dbReference type="EMBL" id="FONW01000012">
    <property type="protein sequence ID" value="SFF67226.1"/>
    <property type="molecule type" value="Genomic_DNA"/>
</dbReference>
<evidence type="ECO:0000313" key="4">
    <source>
        <dbReference type="Proteomes" id="UP000198964"/>
    </source>
</evidence>
<feature type="transmembrane region" description="Helical" evidence="1">
    <location>
        <begin position="61"/>
        <end position="79"/>
    </location>
</feature>
<organism evidence="3 4">
    <name type="scientific">Sunxiuqinia elliptica</name>
    <dbReference type="NCBI Taxonomy" id="655355"/>
    <lineage>
        <taxon>Bacteria</taxon>
        <taxon>Pseudomonadati</taxon>
        <taxon>Bacteroidota</taxon>
        <taxon>Bacteroidia</taxon>
        <taxon>Marinilabiliales</taxon>
        <taxon>Prolixibacteraceae</taxon>
        <taxon>Sunxiuqinia</taxon>
    </lineage>
</organism>
<accession>A0A1I2KQP9</accession>
<protein>
    <recommendedName>
        <fullName evidence="2">Flavinylation-associated cytochrome domain-containing protein</fullName>
    </recommendedName>
</protein>
<dbReference type="Proteomes" id="UP000198964">
    <property type="component" value="Unassembled WGS sequence"/>
</dbReference>
<keyword evidence="1" id="KW-0812">Transmembrane</keyword>
<evidence type="ECO:0000256" key="1">
    <source>
        <dbReference type="SAM" id="Phobius"/>
    </source>
</evidence>
<feature type="transmembrane region" description="Helical" evidence="1">
    <location>
        <begin position="12"/>
        <end position="32"/>
    </location>
</feature>
<keyword evidence="4" id="KW-1185">Reference proteome</keyword>
<gene>
    <name evidence="3" type="ORF">SAMN05216283_11284</name>
</gene>
<keyword evidence="1" id="KW-0472">Membrane</keyword>
<sequence length="212" mass="23779">MQKNKLNLIIDLLLLICLLLISGIGFLIRYVLPPGFERRQLYGNGVDLQFWGLDRHEWGNIHLIISLVFIALLFFHILLHWKMICAFTGKYSQGKISSKVLLGIVLALSAICLAGPFCIQPEVASRQGRIVTESITPTNSEQTPTHSSSTIEVKGSMHLNELASQFQVSTSTIIAQMGISPKDSCQRIGRLKKKYGFAMHELKQLIELEMNN</sequence>
<dbReference type="InterPro" id="IPR025517">
    <property type="entry name" value="DUF4405"/>
</dbReference>
<proteinExistence type="predicted"/>
<evidence type="ECO:0000313" key="3">
    <source>
        <dbReference type="EMBL" id="SFF67226.1"/>
    </source>
</evidence>
<feature type="domain" description="Flavinylation-associated cytochrome" evidence="2">
    <location>
        <begin position="9"/>
        <end position="81"/>
    </location>
</feature>
<dbReference type="AlphaFoldDB" id="A0A1I2KQP9"/>
<dbReference type="Pfam" id="PF14358">
    <property type="entry name" value="DUF4405"/>
    <property type="match status" value="1"/>
</dbReference>
<name>A0A1I2KQP9_9BACT</name>
<evidence type="ECO:0000259" key="2">
    <source>
        <dbReference type="Pfam" id="PF14358"/>
    </source>
</evidence>
<dbReference type="RefSeq" id="WP_170847000.1">
    <property type="nucleotide sequence ID" value="NZ_FONW01000012.1"/>
</dbReference>
<feature type="transmembrane region" description="Helical" evidence="1">
    <location>
        <begin position="100"/>
        <end position="117"/>
    </location>
</feature>